<evidence type="ECO:0000256" key="1">
    <source>
        <dbReference type="SAM" id="SignalP"/>
    </source>
</evidence>
<feature type="signal peptide" evidence="1">
    <location>
        <begin position="1"/>
        <end position="20"/>
    </location>
</feature>
<proteinExistence type="predicted"/>
<feature type="chain" id="PRO_5029011108" description="Outer membrane protein beta-barrel domain-containing protein" evidence="1">
    <location>
        <begin position="21"/>
        <end position="218"/>
    </location>
</feature>
<keyword evidence="3" id="KW-1185">Reference proteome</keyword>
<evidence type="ECO:0000313" key="2">
    <source>
        <dbReference type="EMBL" id="MUL28051.1"/>
    </source>
</evidence>
<organism evidence="2 3">
    <name type="scientific">Prevotella vespertina</name>
    <dbReference type="NCBI Taxonomy" id="2608404"/>
    <lineage>
        <taxon>Bacteria</taxon>
        <taxon>Pseudomonadati</taxon>
        <taxon>Bacteroidota</taxon>
        <taxon>Bacteroidia</taxon>
        <taxon>Bacteroidales</taxon>
        <taxon>Prevotellaceae</taxon>
        <taxon>Prevotella</taxon>
    </lineage>
</organism>
<dbReference type="RefSeq" id="WP_155716037.1">
    <property type="nucleotide sequence ID" value="NZ_VVIQ01000006.1"/>
</dbReference>
<comment type="caution">
    <text evidence="2">The sequence shown here is derived from an EMBL/GenBank/DDBJ whole genome shotgun (WGS) entry which is preliminary data.</text>
</comment>
<evidence type="ECO:0008006" key="4">
    <source>
        <dbReference type="Google" id="ProtNLM"/>
    </source>
</evidence>
<protein>
    <recommendedName>
        <fullName evidence="4">Outer membrane protein beta-barrel domain-containing protein</fullName>
    </recommendedName>
</protein>
<reference evidence="2 3" key="1">
    <citation type="submission" date="2019-09" db="EMBL/GenBank/DDBJ databases">
        <title>Prevotella A2879 sp. nov., isolated from an abscess of a patient.</title>
        <authorList>
            <person name="Buhl M."/>
            <person name="Oberhettinger P."/>
        </authorList>
    </citation>
    <scope>NUCLEOTIDE SEQUENCE [LARGE SCALE GENOMIC DNA]</scope>
    <source>
        <strain evidence="2 3">A2879</strain>
    </source>
</reference>
<dbReference type="AlphaFoldDB" id="A0A7C9HMP1"/>
<evidence type="ECO:0000313" key="3">
    <source>
        <dbReference type="Proteomes" id="UP000482295"/>
    </source>
</evidence>
<dbReference type="Proteomes" id="UP000482295">
    <property type="component" value="Unassembled WGS sequence"/>
</dbReference>
<accession>A0A7C9HMP1</accession>
<name>A0A7C9HMP1_9BACT</name>
<dbReference type="EMBL" id="VVIQ01000006">
    <property type="protein sequence ID" value="MUL28051.1"/>
    <property type="molecule type" value="Genomic_DNA"/>
</dbReference>
<sequence length="218" mass="24550">MMKKILTLLYLLGCVLVASAQGDDSFNKNSIALGGELTLQGTWQVDFSYHRMFTPYVGVGASVGMWKQVSYHGVPEGNGWIVSSDYREAEDFFLRPSLRLVSPTVLKIADAKLKLFAEPGFMMNIPLGNVFVDLLGNYNLPKDVVNVHTSKGTWYAFDCKLGLSVDVGDMSIWTGYKFSTLDTYALRRNLVYDNVRFNDFYPKKKCMHGVFLAVSYNF</sequence>
<gene>
    <name evidence="2" type="ORF">F0475_07000</name>
</gene>
<keyword evidence="1" id="KW-0732">Signal</keyword>